<evidence type="ECO:0000256" key="2">
    <source>
        <dbReference type="ARBA" id="ARBA00023002"/>
    </source>
</evidence>
<dbReference type="EMBL" id="CP119317">
    <property type="protein sequence ID" value="WEK54103.1"/>
    <property type="molecule type" value="Genomic_DNA"/>
</dbReference>
<dbReference type="InterPro" id="IPR002347">
    <property type="entry name" value="SDR_fam"/>
</dbReference>
<dbReference type="InterPro" id="IPR036291">
    <property type="entry name" value="NAD(P)-bd_dom_sf"/>
</dbReference>
<dbReference type="FunFam" id="3.40.50.720:FF:000173">
    <property type="entry name" value="3-oxoacyl-[acyl-carrier protein] reductase"/>
    <property type="match status" value="1"/>
</dbReference>
<keyword evidence="6" id="KW-1185">Reference proteome</keyword>
<dbReference type="Pfam" id="PF00106">
    <property type="entry name" value="adh_short"/>
    <property type="match status" value="1"/>
</dbReference>
<evidence type="ECO:0000256" key="1">
    <source>
        <dbReference type="ARBA" id="ARBA00006484"/>
    </source>
</evidence>
<evidence type="ECO:0000313" key="5">
    <source>
        <dbReference type="EMBL" id="WEK54103.1"/>
    </source>
</evidence>
<dbReference type="PRINTS" id="PR00080">
    <property type="entry name" value="SDRFAMILY"/>
</dbReference>
<dbReference type="SUPFAM" id="SSF51735">
    <property type="entry name" value="NAD(P)-binding Rossmann-fold domains"/>
    <property type="match status" value="1"/>
</dbReference>
<dbReference type="AlphaFoldDB" id="A0AA95EVB9"/>
<accession>A0AA95EVB9</accession>
<feature type="domain" description="Ketoreductase" evidence="4">
    <location>
        <begin position="8"/>
        <end position="192"/>
    </location>
</feature>
<dbReference type="PIRSF" id="PIRSF000126">
    <property type="entry name" value="11-beta-HSD1"/>
    <property type="match status" value="1"/>
</dbReference>
<dbReference type="GO" id="GO:0016616">
    <property type="term" value="F:oxidoreductase activity, acting on the CH-OH group of donors, NAD or NADP as acceptor"/>
    <property type="evidence" value="ECO:0007669"/>
    <property type="project" value="TreeGrafter"/>
</dbReference>
<dbReference type="PANTHER" id="PTHR42760">
    <property type="entry name" value="SHORT-CHAIN DEHYDROGENASES/REDUCTASES FAMILY MEMBER"/>
    <property type="match status" value="1"/>
</dbReference>
<dbReference type="Gene3D" id="3.40.50.720">
    <property type="entry name" value="NAD(P)-binding Rossmann-like Domain"/>
    <property type="match status" value="1"/>
</dbReference>
<dbReference type="InterPro" id="IPR020904">
    <property type="entry name" value="Sc_DH/Rdtase_CS"/>
</dbReference>
<proteinExistence type="inferred from homology"/>
<sequence>MAQVIKGKVAFVTGAGRGIGKAVAIELAKEGVNLGLLARTEDALQEVAKEIEALGVQVAYAAVDVSSLEQVEQAINKITNELGTADILINNAGIGTFSKLVEMDPEQWKQIIDVNLMGTYYVTRTVLPQLIEKNSGDIINISSTNGLNGAAGSSAYSASKFGVIGLTESLAQEVRRNNIRVTALAPSTIATDLAKSSSLIADGKVEQYMHPEDFAEYIVSQLKLSQRMYIKSASLLNTNPF</sequence>
<name>A0AA95EVB9_9BACL</name>
<dbReference type="SMART" id="SM00822">
    <property type="entry name" value="PKS_KR"/>
    <property type="match status" value="1"/>
</dbReference>
<keyword evidence="2" id="KW-0560">Oxidoreductase</keyword>
<gene>
    <name evidence="5" type="ORF">P0Y55_16315</name>
</gene>
<dbReference type="Proteomes" id="UP001178662">
    <property type="component" value="Chromosome"/>
</dbReference>
<dbReference type="CDD" id="cd05233">
    <property type="entry name" value="SDR_c"/>
    <property type="match status" value="1"/>
</dbReference>
<reference evidence="5" key="1">
    <citation type="submission" date="2023-03" db="EMBL/GenBank/DDBJ databases">
        <title>Andean soil-derived lignocellulolytic bacterial consortium as a source of novel taxa and putative plastic-active enzymes.</title>
        <authorList>
            <person name="Diaz-Garcia L."/>
            <person name="Chuvochina M."/>
            <person name="Feuerriegel G."/>
            <person name="Bunk B."/>
            <person name="Sproer C."/>
            <person name="Streit W.R."/>
            <person name="Rodriguez L.M."/>
            <person name="Overmann J."/>
            <person name="Jimenez D.J."/>
        </authorList>
    </citation>
    <scope>NUCLEOTIDE SEQUENCE</scope>
    <source>
        <strain evidence="5">MAG 2441</strain>
    </source>
</reference>
<dbReference type="InterPro" id="IPR057326">
    <property type="entry name" value="KR_dom"/>
</dbReference>
<evidence type="ECO:0000313" key="6">
    <source>
        <dbReference type="Proteomes" id="UP001178662"/>
    </source>
</evidence>
<dbReference type="PROSITE" id="PS00061">
    <property type="entry name" value="ADH_SHORT"/>
    <property type="match status" value="1"/>
</dbReference>
<dbReference type="PANTHER" id="PTHR42760:SF37">
    <property type="entry name" value="CLAVALDEHYDE DEHYDROGENASE"/>
    <property type="match status" value="1"/>
</dbReference>
<organism evidence="5 6">
    <name type="scientific">Candidatus Cohnella colombiensis</name>
    <dbReference type="NCBI Taxonomy" id="3121368"/>
    <lineage>
        <taxon>Bacteria</taxon>
        <taxon>Bacillati</taxon>
        <taxon>Bacillota</taxon>
        <taxon>Bacilli</taxon>
        <taxon>Bacillales</taxon>
        <taxon>Paenibacillaceae</taxon>
        <taxon>Cohnella</taxon>
    </lineage>
</organism>
<comment type="similarity">
    <text evidence="1 3">Belongs to the short-chain dehydrogenases/reductases (SDR) family.</text>
</comment>
<dbReference type="PRINTS" id="PR00081">
    <property type="entry name" value="GDHRDH"/>
</dbReference>
<evidence type="ECO:0000256" key="3">
    <source>
        <dbReference type="RuleBase" id="RU000363"/>
    </source>
</evidence>
<dbReference type="NCBIfam" id="NF005806">
    <property type="entry name" value="PRK07666.1"/>
    <property type="match status" value="1"/>
</dbReference>
<protein>
    <submittedName>
        <fullName evidence="5">3-ketoacyl-ACP reductase</fullName>
    </submittedName>
</protein>
<evidence type="ECO:0000259" key="4">
    <source>
        <dbReference type="SMART" id="SM00822"/>
    </source>
</evidence>